<dbReference type="EMBL" id="DSRU01000249">
    <property type="protein sequence ID" value="HFM99496.1"/>
    <property type="molecule type" value="Genomic_DNA"/>
</dbReference>
<accession>A0A7C3PJQ2</accession>
<evidence type="ECO:0000313" key="1">
    <source>
        <dbReference type="EMBL" id="HFM99496.1"/>
    </source>
</evidence>
<name>A0A7C3PJQ2_9CYAN</name>
<sequence length="68" mass="7652">MYLSVIHLPRFHKGQNVCFIGGEGTVQGYEFKEGAWLYQVKMEMGPEPVFGRVGYETTIVLAEAELKA</sequence>
<gene>
    <name evidence="1" type="ORF">ENR64_17375</name>
</gene>
<reference evidence="1" key="1">
    <citation type="journal article" date="2020" name="mSystems">
        <title>Genome- and Community-Level Interaction Insights into Carbon Utilization and Element Cycling Functions of Hydrothermarchaeota in Hydrothermal Sediment.</title>
        <authorList>
            <person name="Zhou Z."/>
            <person name="Liu Y."/>
            <person name="Xu W."/>
            <person name="Pan J."/>
            <person name="Luo Z.H."/>
            <person name="Li M."/>
        </authorList>
    </citation>
    <scope>NUCLEOTIDE SEQUENCE [LARGE SCALE GENOMIC DNA]</scope>
    <source>
        <strain evidence="1">SpSt-418</strain>
    </source>
</reference>
<proteinExistence type="predicted"/>
<protein>
    <submittedName>
        <fullName evidence="1">Uncharacterized protein</fullName>
    </submittedName>
</protein>
<comment type="caution">
    <text evidence="1">The sequence shown here is derived from an EMBL/GenBank/DDBJ whole genome shotgun (WGS) entry which is preliminary data.</text>
</comment>
<dbReference type="AlphaFoldDB" id="A0A7C3PJQ2"/>
<organism evidence="1">
    <name type="scientific">Oscillatoriales cyanobacterium SpSt-418</name>
    <dbReference type="NCBI Taxonomy" id="2282169"/>
    <lineage>
        <taxon>Bacteria</taxon>
        <taxon>Bacillati</taxon>
        <taxon>Cyanobacteriota</taxon>
        <taxon>Cyanophyceae</taxon>
        <taxon>Oscillatoriophycideae</taxon>
        <taxon>Oscillatoriales</taxon>
    </lineage>
</organism>